<dbReference type="InterPro" id="IPR037026">
    <property type="entry name" value="Vgr_OB-fold_dom_sf"/>
</dbReference>
<evidence type="ECO:0000313" key="3">
    <source>
        <dbReference type="Proteomes" id="UP001230207"/>
    </source>
</evidence>
<protein>
    <submittedName>
        <fullName evidence="2">Uncharacterized protein involved in type VI secretion and phage assembly</fullName>
    </submittedName>
</protein>
<evidence type="ECO:0000313" key="2">
    <source>
        <dbReference type="EMBL" id="MDQ0322150.1"/>
    </source>
</evidence>
<dbReference type="Pfam" id="PF04717">
    <property type="entry name" value="Phage_base_V"/>
    <property type="match status" value="1"/>
</dbReference>
<dbReference type="InterPro" id="IPR006531">
    <property type="entry name" value="Gp5/Vgr_OB"/>
</dbReference>
<sequence length="159" mass="17053">MTDGLAPALVLGTVVETQSSVEGLMVRVQRLDRPSGIETDWMRIAGPMAGDKAGFCFMPELDDLAVVAFCGTRPIVLGFLFGGGIETPSTDPKERMIQSRDGNALLLIDGDNSGITLRDKHNNEITMNADGISIKTDKDFIIEAKGKTTIKGTTVELNP</sequence>
<dbReference type="RefSeq" id="WP_307233708.1">
    <property type="nucleotide sequence ID" value="NZ_JAUSVF010000002.1"/>
</dbReference>
<dbReference type="SUPFAM" id="SSF69255">
    <property type="entry name" value="gp5 N-terminal domain-like"/>
    <property type="match status" value="1"/>
</dbReference>
<organism evidence="2 3">
    <name type="scientific">Pararhizobium capsulatum DSM 1112</name>
    <dbReference type="NCBI Taxonomy" id="1121113"/>
    <lineage>
        <taxon>Bacteria</taxon>
        <taxon>Pseudomonadati</taxon>
        <taxon>Pseudomonadota</taxon>
        <taxon>Alphaproteobacteria</taxon>
        <taxon>Hyphomicrobiales</taxon>
        <taxon>Rhizobiaceae</taxon>
        <taxon>Rhizobium/Agrobacterium group</taxon>
        <taxon>Pararhizobium</taxon>
    </lineage>
</organism>
<accession>A0ABU0BV72</accession>
<reference evidence="2 3" key="1">
    <citation type="submission" date="2023-07" db="EMBL/GenBank/DDBJ databases">
        <title>Genomic Encyclopedia of Type Strains, Phase IV (KMG-IV): sequencing the most valuable type-strain genomes for metagenomic binning, comparative biology and taxonomic classification.</title>
        <authorList>
            <person name="Goeker M."/>
        </authorList>
    </citation>
    <scope>NUCLEOTIDE SEQUENCE [LARGE SCALE GENOMIC DNA]</scope>
    <source>
        <strain evidence="2 3">DSM 1112</strain>
    </source>
</reference>
<gene>
    <name evidence="2" type="ORF">QO002_004356</name>
</gene>
<evidence type="ECO:0000259" key="1">
    <source>
        <dbReference type="Pfam" id="PF04717"/>
    </source>
</evidence>
<dbReference type="Proteomes" id="UP001230207">
    <property type="component" value="Unassembled WGS sequence"/>
</dbReference>
<comment type="caution">
    <text evidence="2">The sequence shown here is derived from an EMBL/GenBank/DDBJ whole genome shotgun (WGS) entry which is preliminary data.</text>
</comment>
<name>A0ABU0BV72_9HYPH</name>
<dbReference type="Gene3D" id="2.40.50.230">
    <property type="entry name" value="Gp5 N-terminal domain"/>
    <property type="match status" value="1"/>
</dbReference>
<proteinExistence type="predicted"/>
<dbReference type="EMBL" id="JAUSVF010000002">
    <property type="protein sequence ID" value="MDQ0322150.1"/>
    <property type="molecule type" value="Genomic_DNA"/>
</dbReference>
<feature type="domain" description="Gp5/Type VI secretion system Vgr protein OB-fold" evidence="1">
    <location>
        <begin position="11"/>
        <end position="81"/>
    </location>
</feature>
<keyword evidence="3" id="KW-1185">Reference proteome</keyword>